<organism evidence="8 9">
    <name type="scientific">Pedobacter metabolipauper</name>
    <dbReference type="NCBI Taxonomy" id="425513"/>
    <lineage>
        <taxon>Bacteria</taxon>
        <taxon>Pseudomonadati</taxon>
        <taxon>Bacteroidota</taxon>
        <taxon>Sphingobacteriia</taxon>
        <taxon>Sphingobacteriales</taxon>
        <taxon>Sphingobacteriaceae</taxon>
        <taxon>Pedobacter</taxon>
    </lineage>
</organism>
<dbReference type="SUPFAM" id="SSF48452">
    <property type="entry name" value="TPR-like"/>
    <property type="match status" value="1"/>
</dbReference>
<dbReference type="AlphaFoldDB" id="A0A4V3D180"/>
<dbReference type="PROSITE" id="PS51257">
    <property type="entry name" value="PROKAR_LIPOPROTEIN"/>
    <property type="match status" value="1"/>
</dbReference>
<dbReference type="RefSeq" id="WP_133575575.1">
    <property type="nucleotide sequence ID" value="NZ_SNYC01000004.1"/>
</dbReference>
<comment type="subcellular location">
    <subcellularLocation>
        <location evidence="1">Cell outer membrane</location>
    </subcellularLocation>
</comment>
<comment type="similarity">
    <text evidence="2">Belongs to the SusD family.</text>
</comment>
<dbReference type="InterPro" id="IPR011990">
    <property type="entry name" value="TPR-like_helical_dom_sf"/>
</dbReference>
<dbReference type="InterPro" id="IPR012944">
    <property type="entry name" value="SusD_RagB_dom"/>
</dbReference>
<keyword evidence="3" id="KW-0732">Signal</keyword>
<evidence type="ECO:0000256" key="4">
    <source>
        <dbReference type="ARBA" id="ARBA00023136"/>
    </source>
</evidence>
<evidence type="ECO:0000256" key="3">
    <source>
        <dbReference type="ARBA" id="ARBA00022729"/>
    </source>
</evidence>
<accession>A0A4V3D180</accession>
<reference evidence="8 9" key="1">
    <citation type="submission" date="2019-03" db="EMBL/GenBank/DDBJ databases">
        <title>Genomic Encyclopedia of Archaeal and Bacterial Type Strains, Phase II (KMG-II): from individual species to whole genera.</title>
        <authorList>
            <person name="Goeker M."/>
        </authorList>
    </citation>
    <scope>NUCLEOTIDE SEQUENCE [LARGE SCALE GENOMIC DNA]</scope>
    <source>
        <strain evidence="8 9">DSM 19035</strain>
    </source>
</reference>
<dbReference type="GO" id="GO:0009279">
    <property type="term" value="C:cell outer membrane"/>
    <property type="evidence" value="ECO:0007669"/>
    <property type="project" value="UniProtKB-SubCell"/>
</dbReference>
<keyword evidence="9" id="KW-1185">Reference proteome</keyword>
<evidence type="ECO:0000256" key="1">
    <source>
        <dbReference type="ARBA" id="ARBA00004442"/>
    </source>
</evidence>
<protein>
    <submittedName>
        <fullName evidence="8">SusD-like starch-binding protein associating with outer membrane</fullName>
    </submittedName>
</protein>
<dbReference type="EMBL" id="SNYC01000004">
    <property type="protein sequence ID" value="TDQ09497.1"/>
    <property type="molecule type" value="Genomic_DNA"/>
</dbReference>
<evidence type="ECO:0000313" key="9">
    <source>
        <dbReference type="Proteomes" id="UP000295620"/>
    </source>
</evidence>
<evidence type="ECO:0000259" key="6">
    <source>
        <dbReference type="Pfam" id="PF07980"/>
    </source>
</evidence>
<gene>
    <name evidence="8" type="ORF">ATK78_1653</name>
</gene>
<name>A0A4V3D180_9SPHI</name>
<proteinExistence type="inferred from homology"/>
<dbReference type="Gene3D" id="1.25.40.390">
    <property type="match status" value="1"/>
</dbReference>
<keyword evidence="5" id="KW-0998">Cell outer membrane</keyword>
<dbReference type="OrthoDB" id="630434at2"/>
<keyword evidence="4" id="KW-0472">Membrane</keyword>
<dbReference type="Proteomes" id="UP000295620">
    <property type="component" value="Unassembled WGS sequence"/>
</dbReference>
<comment type="caution">
    <text evidence="8">The sequence shown here is derived from an EMBL/GenBank/DDBJ whole genome shotgun (WGS) entry which is preliminary data.</text>
</comment>
<dbReference type="Pfam" id="PF14322">
    <property type="entry name" value="SusD-like_3"/>
    <property type="match status" value="1"/>
</dbReference>
<evidence type="ECO:0000313" key="8">
    <source>
        <dbReference type="EMBL" id="TDQ09497.1"/>
    </source>
</evidence>
<dbReference type="InterPro" id="IPR033985">
    <property type="entry name" value="SusD-like_N"/>
</dbReference>
<dbReference type="CDD" id="cd08977">
    <property type="entry name" value="SusD"/>
    <property type="match status" value="1"/>
</dbReference>
<evidence type="ECO:0000256" key="2">
    <source>
        <dbReference type="ARBA" id="ARBA00006275"/>
    </source>
</evidence>
<feature type="domain" description="SusD-like N-terminal" evidence="7">
    <location>
        <begin position="25"/>
        <end position="235"/>
    </location>
</feature>
<evidence type="ECO:0000259" key="7">
    <source>
        <dbReference type="Pfam" id="PF14322"/>
    </source>
</evidence>
<evidence type="ECO:0000256" key="5">
    <source>
        <dbReference type="ARBA" id="ARBA00023237"/>
    </source>
</evidence>
<dbReference type="Pfam" id="PF07980">
    <property type="entry name" value="SusD_RagB"/>
    <property type="match status" value="1"/>
</dbReference>
<sequence length="480" mass="52907">MKKTYKVAIYSAIILLAGLGGCKKEFLEVSPNDSINKNDAFSSPEKIAAALTGLYDATTLSSYTNDMILNNDVKGGDVLVVSGAGNYGRFITGYQFIEAPSGTGSNESIAYWTQAYAIIRNANEFQLNIPAAPLTDALKTRYIAETRAIRADAYFWLVRWYCKPYTLDPQAMGVPVVRMPLAYTDATPDRGTVQSVYDLILEDLLFAEINLPASNTNIYRMTKNSIRGLLARVYLTMGNYPEASKYAKLARVGFPLSSGEDLLTGFNNPTSEWIFGLSVRSDDNQGFLGVHSFYDPYDIGYSSFRVNDAFLASFSEDDIRKQQFLVDGEYSRRGTEGYLINKFDFNSTPANNQVLIRSSEMYLIEAEAEARQGVANEPAAKAALLAIQARAGITTVPSLNTGQALINEILVERGKELYGEGHKFFDLLRTKTPITRATGVGHWAIVNFQPGDNKLVLPLPIVELNANPVLKPQQNPGYAN</sequence>
<feature type="domain" description="RagB/SusD" evidence="6">
    <location>
        <begin position="337"/>
        <end position="478"/>
    </location>
</feature>